<dbReference type="GO" id="GO:0007168">
    <property type="term" value="P:receptor guanylyl cyclase signaling pathway"/>
    <property type="evidence" value="ECO:0007669"/>
    <property type="project" value="TreeGrafter"/>
</dbReference>
<keyword evidence="3" id="KW-0547">Nucleotide-binding</keyword>
<dbReference type="OrthoDB" id="5861603at2759"/>
<keyword evidence="2 7" id="KW-0812">Transmembrane</keyword>
<comment type="subcellular location">
    <subcellularLocation>
        <location evidence="1">Membrane</location>
    </subcellularLocation>
</comment>
<feature type="domain" description="Receptor ligand binding region" evidence="8">
    <location>
        <begin position="46"/>
        <end position="111"/>
    </location>
</feature>
<dbReference type="GO" id="GO:0004383">
    <property type="term" value="F:guanylate cyclase activity"/>
    <property type="evidence" value="ECO:0007669"/>
    <property type="project" value="TreeGrafter"/>
</dbReference>
<dbReference type="AlphaFoldDB" id="A0A016UYZ2"/>
<organism evidence="9 10">
    <name type="scientific">Ancylostoma ceylanicum</name>
    <dbReference type="NCBI Taxonomy" id="53326"/>
    <lineage>
        <taxon>Eukaryota</taxon>
        <taxon>Metazoa</taxon>
        <taxon>Ecdysozoa</taxon>
        <taxon>Nematoda</taxon>
        <taxon>Chromadorea</taxon>
        <taxon>Rhabditida</taxon>
        <taxon>Rhabditina</taxon>
        <taxon>Rhabditomorpha</taxon>
        <taxon>Strongyloidea</taxon>
        <taxon>Ancylostomatidae</taxon>
        <taxon>Ancylostomatinae</taxon>
        <taxon>Ancylostoma</taxon>
    </lineage>
</organism>
<dbReference type="SUPFAM" id="SSF53822">
    <property type="entry name" value="Periplasmic binding protein-like I"/>
    <property type="match status" value="1"/>
</dbReference>
<evidence type="ECO:0000259" key="8">
    <source>
        <dbReference type="Pfam" id="PF01094"/>
    </source>
</evidence>
<dbReference type="PANTHER" id="PTHR11920">
    <property type="entry name" value="GUANYLYL CYCLASE"/>
    <property type="match status" value="1"/>
</dbReference>
<gene>
    <name evidence="9" type="primary">Acey_s0022.g522</name>
    <name evidence="9" type="ORF">Y032_0022g522</name>
</gene>
<evidence type="ECO:0000313" key="10">
    <source>
        <dbReference type="Proteomes" id="UP000024635"/>
    </source>
</evidence>
<keyword evidence="4 7" id="KW-1133">Transmembrane helix</keyword>
<dbReference type="PANTHER" id="PTHR11920:SF495">
    <property type="entry name" value="RECEPTOR-TYPE GUANYLATE CYCLASE GCY-7"/>
    <property type="match status" value="1"/>
</dbReference>
<protein>
    <recommendedName>
        <fullName evidence="8">Receptor ligand binding region domain-containing protein</fullName>
    </recommendedName>
</protein>
<evidence type="ECO:0000256" key="3">
    <source>
        <dbReference type="ARBA" id="ARBA00022741"/>
    </source>
</evidence>
<evidence type="ECO:0000313" key="9">
    <source>
        <dbReference type="EMBL" id="EYC20231.1"/>
    </source>
</evidence>
<dbReference type="GO" id="GO:0000166">
    <property type="term" value="F:nucleotide binding"/>
    <property type="evidence" value="ECO:0007669"/>
    <property type="project" value="UniProtKB-KW"/>
</dbReference>
<dbReference type="InterPro" id="IPR001828">
    <property type="entry name" value="ANF_lig-bd_rcpt"/>
</dbReference>
<dbReference type="InterPro" id="IPR028082">
    <property type="entry name" value="Peripla_BP_I"/>
</dbReference>
<dbReference type="InterPro" id="IPR050401">
    <property type="entry name" value="Cyclic_nucleotide_synthase"/>
</dbReference>
<sequence>MFQRESGVREGPYRNFSQEVVSRMKDSPFLCTKECEGGRFAAASLYAPQLHDAFYLYGRALNSTLSLNPNGIGNGKALLENIKMKFEGASGDVVITENGTRSPTFYINALNEKAEDLPIASIFVSGNTTNYTALYKNEEDIWFTRGGRRPVAVPKCGFEGKQCPPDFVSTYLVWIIIGGLVLMMCVLCCVAGIVFSILSKKAEIARLNQMWQIPFNSLVSFNNKEKAVSHRSLQSSVASTKISMEGRNESRNYSFFLLHVRNLIVALLEDILGGWFWSLCSLARSHLPRVRLLLKGSTSRNPRLGDEVWVVK</sequence>
<evidence type="ECO:0000256" key="4">
    <source>
        <dbReference type="ARBA" id="ARBA00022989"/>
    </source>
</evidence>
<comment type="caution">
    <text evidence="9">The sequence shown here is derived from an EMBL/GenBank/DDBJ whole genome shotgun (WGS) entry which is preliminary data.</text>
</comment>
<keyword evidence="5 7" id="KW-0472">Membrane</keyword>
<dbReference type="Pfam" id="PF01094">
    <property type="entry name" value="ANF_receptor"/>
    <property type="match status" value="1"/>
</dbReference>
<evidence type="ECO:0000256" key="6">
    <source>
        <dbReference type="ARBA" id="ARBA00023239"/>
    </source>
</evidence>
<dbReference type="GO" id="GO:0004016">
    <property type="term" value="F:adenylate cyclase activity"/>
    <property type="evidence" value="ECO:0007669"/>
    <property type="project" value="TreeGrafter"/>
</dbReference>
<evidence type="ECO:0000256" key="2">
    <source>
        <dbReference type="ARBA" id="ARBA00022692"/>
    </source>
</evidence>
<dbReference type="EMBL" id="JARK01001358">
    <property type="protein sequence ID" value="EYC20231.1"/>
    <property type="molecule type" value="Genomic_DNA"/>
</dbReference>
<dbReference type="GO" id="GO:0005886">
    <property type="term" value="C:plasma membrane"/>
    <property type="evidence" value="ECO:0007669"/>
    <property type="project" value="TreeGrafter"/>
</dbReference>
<evidence type="ECO:0000256" key="5">
    <source>
        <dbReference type="ARBA" id="ARBA00023136"/>
    </source>
</evidence>
<keyword evidence="10" id="KW-1185">Reference proteome</keyword>
<keyword evidence="6" id="KW-0456">Lyase</keyword>
<dbReference type="GO" id="GO:0001653">
    <property type="term" value="F:peptide receptor activity"/>
    <property type="evidence" value="ECO:0007669"/>
    <property type="project" value="TreeGrafter"/>
</dbReference>
<evidence type="ECO:0000256" key="7">
    <source>
        <dbReference type="SAM" id="Phobius"/>
    </source>
</evidence>
<evidence type="ECO:0000256" key="1">
    <source>
        <dbReference type="ARBA" id="ARBA00004370"/>
    </source>
</evidence>
<dbReference type="Gene3D" id="3.40.50.2300">
    <property type="match status" value="1"/>
</dbReference>
<name>A0A016UYZ2_9BILA</name>
<dbReference type="Proteomes" id="UP000024635">
    <property type="component" value="Unassembled WGS sequence"/>
</dbReference>
<accession>A0A016UYZ2</accession>
<feature type="transmembrane region" description="Helical" evidence="7">
    <location>
        <begin position="171"/>
        <end position="198"/>
    </location>
</feature>
<proteinExistence type="predicted"/>
<reference evidence="10" key="1">
    <citation type="journal article" date="2015" name="Nat. Genet.">
        <title>The genome and transcriptome of the zoonotic hookworm Ancylostoma ceylanicum identify infection-specific gene families.</title>
        <authorList>
            <person name="Schwarz E.M."/>
            <person name="Hu Y."/>
            <person name="Antoshechkin I."/>
            <person name="Miller M.M."/>
            <person name="Sternberg P.W."/>
            <person name="Aroian R.V."/>
        </authorList>
    </citation>
    <scope>NUCLEOTIDE SEQUENCE</scope>
    <source>
        <strain evidence="10">HY135</strain>
    </source>
</reference>